<reference evidence="1 2" key="1">
    <citation type="submission" date="2020-01" db="EMBL/GenBank/DDBJ databases">
        <title>Draft genome sequence of Aspergillus udagawae IFM 53868.</title>
        <authorList>
            <person name="Takahashi H."/>
            <person name="Yaguchi T."/>
        </authorList>
    </citation>
    <scope>NUCLEOTIDE SEQUENCE [LARGE SCALE GENOMIC DNA]</scope>
    <source>
        <strain evidence="1 2">IFM 53868</strain>
    </source>
</reference>
<protein>
    <submittedName>
        <fullName evidence="1">Uncharacterized protein</fullName>
    </submittedName>
</protein>
<evidence type="ECO:0000313" key="1">
    <source>
        <dbReference type="EMBL" id="GFF98081.1"/>
    </source>
</evidence>
<proteinExistence type="predicted"/>
<name>A0ABQ1BC07_9EURO</name>
<sequence length="111" mass="11935">MLLPMLLLDHGDRTPKVLAPAQLTDLGYAQMFLTGNYFRERYVSAGSSHRISGISTDFVELGQLEASAPDDDVIQTSGLAFLQGLYPPVGSTMATETLRNGSSVQAPLNGY</sequence>
<organism evidence="1 2">
    <name type="scientific">Aspergillus udagawae</name>
    <dbReference type="NCBI Taxonomy" id="91492"/>
    <lineage>
        <taxon>Eukaryota</taxon>
        <taxon>Fungi</taxon>
        <taxon>Dikarya</taxon>
        <taxon>Ascomycota</taxon>
        <taxon>Pezizomycotina</taxon>
        <taxon>Eurotiomycetes</taxon>
        <taxon>Eurotiomycetidae</taxon>
        <taxon>Eurotiales</taxon>
        <taxon>Aspergillaceae</taxon>
        <taxon>Aspergillus</taxon>
        <taxon>Aspergillus subgen. Fumigati</taxon>
    </lineage>
</organism>
<comment type="caution">
    <text evidence="1">The sequence shown here is derived from an EMBL/GenBank/DDBJ whole genome shotgun (WGS) entry which is preliminary data.</text>
</comment>
<dbReference type="Gene3D" id="3.40.50.1240">
    <property type="entry name" value="Phosphoglycerate mutase-like"/>
    <property type="match status" value="1"/>
</dbReference>
<dbReference type="InterPro" id="IPR029033">
    <property type="entry name" value="His_PPase_superfam"/>
</dbReference>
<dbReference type="Proteomes" id="UP000465266">
    <property type="component" value="Unassembled WGS sequence"/>
</dbReference>
<dbReference type="SUPFAM" id="SSF53254">
    <property type="entry name" value="Phosphoglycerate mutase-like"/>
    <property type="match status" value="1"/>
</dbReference>
<gene>
    <name evidence="1" type="ORF">IFM53868_09629</name>
</gene>
<dbReference type="EMBL" id="BLKG01000176">
    <property type="protein sequence ID" value="GFF98081.1"/>
    <property type="molecule type" value="Genomic_DNA"/>
</dbReference>
<accession>A0ABQ1BC07</accession>
<keyword evidence="2" id="KW-1185">Reference proteome</keyword>
<evidence type="ECO:0000313" key="2">
    <source>
        <dbReference type="Proteomes" id="UP000465266"/>
    </source>
</evidence>